<sequence length="376" mass="40438">MIDETLILPQDLLPANGCFGSGPAKVREAQIDALGTSYRSLFGTSHRQAPVKNLVRSVRDGLAQFFTLPQGYEIVLGNGGATAFWDAAAFCLVREQAAHTQFGEFGSKFAKATNNAPFLKESIITRLEPGTAGIPECAPGADVYAWPHNETSTGAIAPVTRIAGTEDDDALILIDATSGAGGLPVDLTHTDVYYFSPQKGFSSDGGLWIAIMSPAAIARVEEIVASGRWIPDFLNLKTAIDNSRKNQTYNTPALATLMLLDSQIHWLNENGGLDWATARTAQSAAHLYEWAESREFTTPFIADPASRSTVVGTIDFDDSVDAAAISKVLRANGIVDVDPYRSLGRNQLRIAMFPSIDPEDVRTLTAAIDHIVANQI</sequence>
<dbReference type="InterPro" id="IPR000192">
    <property type="entry name" value="Aminotrans_V_dom"/>
</dbReference>
<dbReference type="EC" id="2.6.1.52" evidence="5"/>
<evidence type="ECO:0000256" key="4">
    <source>
        <dbReference type="ARBA" id="ARBA00006904"/>
    </source>
</evidence>
<evidence type="ECO:0000256" key="13">
    <source>
        <dbReference type="ARBA" id="ARBA00031421"/>
    </source>
</evidence>
<evidence type="ECO:0000256" key="3">
    <source>
        <dbReference type="ARBA" id="ARBA00005099"/>
    </source>
</evidence>
<keyword evidence="9 17" id="KW-0808">Transferase</keyword>
<dbReference type="InterPro" id="IPR015424">
    <property type="entry name" value="PyrdxlP-dep_Trfase"/>
</dbReference>
<comment type="pathway">
    <text evidence="3">Amino-acid biosynthesis; L-serine biosynthesis; L-serine from 3-phospho-D-glycerate: step 2/3.</text>
</comment>
<name>A0ABW5XH80_9MICO</name>
<reference evidence="18" key="1">
    <citation type="journal article" date="2019" name="Int. J. Syst. Evol. Microbiol.">
        <title>The Global Catalogue of Microorganisms (GCM) 10K type strain sequencing project: providing services to taxonomists for standard genome sequencing and annotation.</title>
        <authorList>
            <consortium name="The Broad Institute Genomics Platform"/>
            <consortium name="The Broad Institute Genome Sequencing Center for Infectious Disease"/>
            <person name="Wu L."/>
            <person name="Ma J."/>
        </authorList>
    </citation>
    <scope>NUCLEOTIDE SEQUENCE [LARGE SCALE GENOMIC DNA]</scope>
    <source>
        <strain evidence="18">KCTC 33576</strain>
    </source>
</reference>
<dbReference type="PANTHER" id="PTHR21152:SF40">
    <property type="entry name" value="ALANINE--GLYOXYLATE AMINOTRANSFERASE"/>
    <property type="match status" value="1"/>
</dbReference>
<comment type="similarity">
    <text evidence="4">Belongs to the class-V pyridoxal-phosphate-dependent aminotransferase family. SerC subfamily.</text>
</comment>
<protein>
    <recommendedName>
        <fullName evidence="5">phosphoserine transaminase</fullName>
        <ecNumber evidence="5">2.6.1.52</ecNumber>
    </recommendedName>
    <alternativeName>
        <fullName evidence="13">Phosphohydroxythreonine aminotransferase</fullName>
    </alternativeName>
</protein>
<evidence type="ECO:0000259" key="16">
    <source>
        <dbReference type="Pfam" id="PF00266"/>
    </source>
</evidence>
<gene>
    <name evidence="17" type="primary">serC</name>
    <name evidence="17" type="ORF">ACFSYH_14105</name>
</gene>
<accession>A0ABW5XH80</accession>
<keyword evidence="10" id="KW-0663">Pyridoxal phosphate</keyword>
<proteinExistence type="inferred from homology"/>
<evidence type="ECO:0000313" key="18">
    <source>
        <dbReference type="Proteomes" id="UP001597391"/>
    </source>
</evidence>
<evidence type="ECO:0000256" key="11">
    <source>
        <dbReference type="ARBA" id="ARBA00023096"/>
    </source>
</evidence>
<dbReference type="GO" id="GO:0004648">
    <property type="term" value="F:O-phospho-L-serine:2-oxoglutarate aminotransferase activity"/>
    <property type="evidence" value="ECO:0007669"/>
    <property type="project" value="UniProtKB-EC"/>
</dbReference>
<dbReference type="RefSeq" id="WP_377467977.1">
    <property type="nucleotide sequence ID" value="NZ_JBHUOP010000008.1"/>
</dbReference>
<dbReference type="InterPro" id="IPR022278">
    <property type="entry name" value="Pser_aminoTfrase"/>
</dbReference>
<keyword evidence="7 17" id="KW-0032">Aminotransferase</keyword>
<evidence type="ECO:0000256" key="8">
    <source>
        <dbReference type="ARBA" id="ARBA00022605"/>
    </source>
</evidence>
<evidence type="ECO:0000313" key="17">
    <source>
        <dbReference type="EMBL" id="MFD2841696.1"/>
    </source>
</evidence>
<comment type="catalytic activity">
    <reaction evidence="15">
        <text>O-phospho-L-serine + 2-oxoglutarate = 3-phosphooxypyruvate + L-glutamate</text>
        <dbReference type="Rhea" id="RHEA:14329"/>
        <dbReference type="ChEBI" id="CHEBI:16810"/>
        <dbReference type="ChEBI" id="CHEBI:18110"/>
        <dbReference type="ChEBI" id="CHEBI:29985"/>
        <dbReference type="ChEBI" id="CHEBI:57524"/>
        <dbReference type="EC" id="2.6.1.52"/>
    </reaction>
</comment>
<evidence type="ECO:0000256" key="10">
    <source>
        <dbReference type="ARBA" id="ARBA00022898"/>
    </source>
</evidence>
<evidence type="ECO:0000256" key="2">
    <source>
        <dbReference type="ARBA" id="ARBA00003483"/>
    </source>
</evidence>
<evidence type="ECO:0000256" key="14">
    <source>
        <dbReference type="ARBA" id="ARBA00047630"/>
    </source>
</evidence>
<comment type="catalytic activity">
    <reaction evidence="14">
        <text>4-(phosphooxy)-L-threonine + 2-oxoglutarate = (R)-3-hydroxy-2-oxo-4-phosphooxybutanoate + L-glutamate</text>
        <dbReference type="Rhea" id="RHEA:16573"/>
        <dbReference type="ChEBI" id="CHEBI:16810"/>
        <dbReference type="ChEBI" id="CHEBI:29985"/>
        <dbReference type="ChEBI" id="CHEBI:58452"/>
        <dbReference type="ChEBI" id="CHEBI:58538"/>
        <dbReference type="EC" id="2.6.1.52"/>
    </reaction>
</comment>
<dbReference type="EMBL" id="JBHUOP010000008">
    <property type="protein sequence ID" value="MFD2841696.1"/>
    <property type="molecule type" value="Genomic_DNA"/>
</dbReference>
<evidence type="ECO:0000256" key="9">
    <source>
        <dbReference type="ARBA" id="ARBA00022679"/>
    </source>
</evidence>
<dbReference type="InterPro" id="IPR015421">
    <property type="entry name" value="PyrdxlP-dep_Trfase_major"/>
</dbReference>
<dbReference type="PANTHER" id="PTHR21152">
    <property type="entry name" value="AMINOTRANSFERASE CLASS V"/>
    <property type="match status" value="1"/>
</dbReference>
<keyword evidence="11" id="KW-0664">Pyridoxine biosynthesis</keyword>
<keyword evidence="6" id="KW-0963">Cytoplasm</keyword>
<dbReference type="Proteomes" id="UP001597391">
    <property type="component" value="Unassembled WGS sequence"/>
</dbReference>
<dbReference type="InterPro" id="IPR015422">
    <property type="entry name" value="PyrdxlP-dep_Trfase_small"/>
</dbReference>
<dbReference type="Gene3D" id="3.40.640.10">
    <property type="entry name" value="Type I PLP-dependent aspartate aminotransferase-like (Major domain)"/>
    <property type="match status" value="1"/>
</dbReference>
<evidence type="ECO:0000256" key="6">
    <source>
        <dbReference type="ARBA" id="ARBA00022490"/>
    </source>
</evidence>
<comment type="caution">
    <text evidence="17">The sequence shown here is derived from an EMBL/GenBank/DDBJ whole genome shotgun (WGS) entry which is preliminary data.</text>
</comment>
<feature type="domain" description="Aminotransferase class V" evidence="16">
    <location>
        <begin position="20"/>
        <end position="334"/>
    </location>
</feature>
<evidence type="ECO:0000256" key="5">
    <source>
        <dbReference type="ARBA" id="ARBA00013030"/>
    </source>
</evidence>
<dbReference type="NCBIfam" id="TIGR01366">
    <property type="entry name" value="serC_3"/>
    <property type="match status" value="1"/>
</dbReference>
<dbReference type="Gene3D" id="3.90.1150.10">
    <property type="entry name" value="Aspartate Aminotransferase, domain 1"/>
    <property type="match status" value="1"/>
</dbReference>
<evidence type="ECO:0000256" key="1">
    <source>
        <dbReference type="ARBA" id="ARBA00001933"/>
    </source>
</evidence>
<evidence type="ECO:0000256" key="15">
    <source>
        <dbReference type="ARBA" id="ARBA00049007"/>
    </source>
</evidence>
<dbReference type="PIRSF" id="PIRSF000525">
    <property type="entry name" value="SerC"/>
    <property type="match status" value="1"/>
</dbReference>
<keyword evidence="12" id="KW-0718">Serine biosynthesis</keyword>
<dbReference type="Pfam" id="PF00266">
    <property type="entry name" value="Aminotran_5"/>
    <property type="match status" value="1"/>
</dbReference>
<comment type="cofactor">
    <cofactor evidence="1">
        <name>pyridoxal 5'-phosphate</name>
        <dbReference type="ChEBI" id="CHEBI:597326"/>
    </cofactor>
</comment>
<keyword evidence="8" id="KW-0028">Amino-acid biosynthesis</keyword>
<keyword evidence="18" id="KW-1185">Reference proteome</keyword>
<dbReference type="SUPFAM" id="SSF53383">
    <property type="entry name" value="PLP-dependent transferases"/>
    <property type="match status" value="1"/>
</dbReference>
<organism evidence="17 18">
    <name type="scientific">Populibacterium corticicola</name>
    <dbReference type="NCBI Taxonomy" id="1812826"/>
    <lineage>
        <taxon>Bacteria</taxon>
        <taxon>Bacillati</taxon>
        <taxon>Actinomycetota</taxon>
        <taxon>Actinomycetes</taxon>
        <taxon>Micrococcales</taxon>
        <taxon>Jonesiaceae</taxon>
        <taxon>Populibacterium</taxon>
    </lineage>
</organism>
<dbReference type="InterPro" id="IPR006272">
    <property type="entry name" value="Pser_aminoTfrase_mycobac"/>
</dbReference>
<evidence type="ECO:0000256" key="7">
    <source>
        <dbReference type="ARBA" id="ARBA00022576"/>
    </source>
</evidence>
<comment type="function">
    <text evidence="2">Catalyzes the reversible conversion of 3-phosphohydroxypyruvate to phosphoserine and of 3-hydroxy-2-oxo-4-phosphonooxybutanoate to phosphohydroxythreonine.</text>
</comment>
<evidence type="ECO:0000256" key="12">
    <source>
        <dbReference type="ARBA" id="ARBA00023299"/>
    </source>
</evidence>